<evidence type="ECO:0000313" key="4">
    <source>
        <dbReference type="EMBL" id="WXB10258.1"/>
    </source>
</evidence>
<keyword evidence="5" id="KW-1185">Reference proteome</keyword>
<dbReference type="PROSITE" id="PS50977">
    <property type="entry name" value="HTH_TETR_2"/>
    <property type="match status" value="1"/>
</dbReference>
<feature type="DNA-binding region" description="H-T-H motif" evidence="2">
    <location>
        <begin position="33"/>
        <end position="52"/>
    </location>
</feature>
<dbReference type="Proteomes" id="UP001374803">
    <property type="component" value="Chromosome"/>
</dbReference>
<organism evidence="4 5">
    <name type="scientific">Pendulispora rubella</name>
    <dbReference type="NCBI Taxonomy" id="2741070"/>
    <lineage>
        <taxon>Bacteria</taxon>
        <taxon>Pseudomonadati</taxon>
        <taxon>Myxococcota</taxon>
        <taxon>Myxococcia</taxon>
        <taxon>Myxococcales</taxon>
        <taxon>Sorangiineae</taxon>
        <taxon>Pendulisporaceae</taxon>
        <taxon>Pendulispora</taxon>
    </lineage>
</organism>
<name>A0ABZ2LK76_9BACT</name>
<dbReference type="Gene3D" id="1.10.357.10">
    <property type="entry name" value="Tetracycline Repressor, domain 2"/>
    <property type="match status" value="1"/>
</dbReference>
<accession>A0ABZ2LK76</accession>
<dbReference type="EMBL" id="CP089983">
    <property type="protein sequence ID" value="WXB10258.1"/>
    <property type="molecule type" value="Genomic_DNA"/>
</dbReference>
<evidence type="ECO:0000259" key="3">
    <source>
        <dbReference type="PROSITE" id="PS50977"/>
    </source>
</evidence>
<dbReference type="PANTHER" id="PTHR30055">
    <property type="entry name" value="HTH-TYPE TRANSCRIPTIONAL REGULATOR RUTR"/>
    <property type="match status" value="1"/>
</dbReference>
<dbReference type="RefSeq" id="WP_394839935.1">
    <property type="nucleotide sequence ID" value="NZ_CP089929.1"/>
</dbReference>
<dbReference type="Pfam" id="PF00440">
    <property type="entry name" value="TetR_N"/>
    <property type="match status" value="1"/>
</dbReference>
<dbReference type="PRINTS" id="PR00455">
    <property type="entry name" value="HTHTETR"/>
</dbReference>
<dbReference type="InterPro" id="IPR009057">
    <property type="entry name" value="Homeodomain-like_sf"/>
</dbReference>
<sequence>MARRTPEDAAKTRDAILDAGLRVFAELGFAAAQLEEIAKRAGVTRGAFYHHFTNKADLYRVILRERWASVMAPVLDVLRTEAKPATRIRSFVAAFLRSVQTDPQMQALMQMSLSGDLSLPDFRDDTGVAHKQDALEELTLSLAEALESAGHTTDALDRARTIVIFLNGAAMSATLHPASMSAPPERLAALFLDGVL</sequence>
<protein>
    <submittedName>
        <fullName evidence="4">TetR family transcriptional regulator</fullName>
    </submittedName>
</protein>
<dbReference type="InterPro" id="IPR001647">
    <property type="entry name" value="HTH_TetR"/>
</dbReference>
<dbReference type="PANTHER" id="PTHR30055:SF223">
    <property type="entry name" value="HTH-TYPE TRANSCRIPTIONAL REGULATOR UIDR"/>
    <property type="match status" value="1"/>
</dbReference>
<gene>
    <name evidence="4" type="ORF">LVJ94_23895</name>
</gene>
<proteinExistence type="predicted"/>
<evidence type="ECO:0000256" key="2">
    <source>
        <dbReference type="PROSITE-ProRule" id="PRU00335"/>
    </source>
</evidence>
<evidence type="ECO:0000256" key="1">
    <source>
        <dbReference type="ARBA" id="ARBA00023125"/>
    </source>
</evidence>
<evidence type="ECO:0000313" key="5">
    <source>
        <dbReference type="Proteomes" id="UP001374803"/>
    </source>
</evidence>
<feature type="domain" description="HTH tetR-type" evidence="3">
    <location>
        <begin position="10"/>
        <end position="70"/>
    </location>
</feature>
<keyword evidence="1 2" id="KW-0238">DNA-binding</keyword>
<reference evidence="4" key="1">
    <citation type="submission" date="2021-12" db="EMBL/GenBank/DDBJ databases">
        <title>Discovery of the Pendulisporaceae a myxobacterial family with distinct sporulation behavior and unique specialized metabolism.</title>
        <authorList>
            <person name="Garcia R."/>
            <person name="Popoff A."/>
            <person name="Bader C.D."/>
            <person name="Loehr J."/>
            <person name="Walesch S."/>
            <person name="Walt C."/>
            <person name="Boldt J."/>
            <person name="Bunk B."/>
            <person name="Haeckl F.J.F.P.J."/>
            <person name="Gunesch A.P."/>
            <person name="Birkelbach J."/>
            <person name="Nuebel U."/>
            <person name="Pietschmann T."/>
            <person name="Bach T."/>
            <person name="Mueller R."/>
        </authorList>
    </citation>
    <scope>NUCLEOTIDE SEQUENCE</scope>
    <source>
        <strain evidence="4">MSr11367</strain>
    </source>
</reference>
<dbReference type="InterPro" id="IPR050109">
    <property type="entry name" value="HTH-type_TetR-like_transc_reg"/>
</dbReference>
<dbReference type="SUPFAM" id="SSF46689">
    <property type="entry name" value="Homeodomain-like"/>
    <property type="match status" value="1"/>
</dbReference>